<reference evidence="3 4" key="1">
    <citation type="submission" date="2019-09" db="EMBL/GenBank/DDBJ databases">
        <title>Flavobacterium sp. nov., isolated from glacier ice.</title>
        <authorList>
            <person name="Liu Q."/>
        </authorList>
    </citation>
    <scope>NUCLEOTIDE SEQUENCE [LARGE SCALE GENOMIC DNA]</scope>
    <source>
        <strain evidence="3 4">NBRC 112527</strain>
    </source>
</reference>
<keyword evidence="1" id="KW-1133">Transmembrane helix</keyword>
<organism evidence="3 4">
    <name type="scientific">Flavobacterium luteum</name>
    <dbReference type="NCBI Taxonomy" id="2026654"/>
    <lineage>
        <taxon>Bacteria</taxon>
        <taxon>Pseudomonadati</taxon>
        <taxon>Bacteroidota</taxon>
        <taxon>Flavobacteriia</taxon>
        <taxon>Flavobacteriales</taxon>
        <taxon>Flavobacteriaceae</taxon>
        <taxon>Flavobacterium</taxon>
    </lineage>
</organism>
<dbReference type="OrthoDB" id="9771725at2"/>
<dbReference type="PANTHER" id="PTHR33371">
    <property type="entry name" value="INTERMEMBRANE PHOSPHOLIPID TRANSPORT SYSTEM BINDING PROTEIN MLAD-RELATED"/>
    <property type="match status" value="1"/>
</dbReference>
<keyword evidence="1" id="KW-0472">Membrane</keyword>
<name>A0A7J5AJ20_9FLAO</name>
<dbReference type="EMBL" id="WAEM01000001">
    <property type="protein sequence ID" value="KAB1157576.1"/>
    <property type="molecule type" value="Genomic_DNA"/>
</dbReference>
<proteinExistence type="predicted"/>
<dbReference type="Proteomes" id="UP000490922">
    <property type="component" value="Unassembled WGS sequence"/>
</dbReference>
<feature type="transmembrane region" description="Helical" evidence="1">
    <location>
        <begin position="12"/>
        <end position="30"/>
    </location>
</feature>
<feature type="domain" description="Mce/MlaD" evidence="2">
    <location>
        <begin position="42"/>
        <end position="117"/>
    </location>
</feature>
<sequence>MNTESGSKWKLGMFVIIGVLLFIITIYFIGKNRNLFGSTFNLKSEFKNVSGLKVGSNVRLSGINIGTVNKIEFISDSLVLVKLLIKDEVQQYIKTDATASIGSDGLVGDKVLIISPGTTSKKIVKNNAYIMSNRTIELEDIMNSVKKSADNAEIITHQLADFSFKMNDNKGILSKIMTNQNFSNSIERSLSNLEIITKEIANFTPKMNNPNSAVSKLFTDKNFANGLDITNSNLQKSSNDLAVFTSKINNENNVFTKLMTDETYAKNLESILKNLEKSSNEFAEFTSKINDESNVLSKLIDNKRLGKSIDSTITKLENSAKGLKELENAAKDNFLLKGYFSKNKKTQTKKQN</sequence>
<protein>
    <submittedName>
        <fullName evidence="3">MCE family protein</fullName>
    </submittedName>
</protein>
<dbReference type="AlphaFoldDB" id="A0A7J5AJ20"/>
<evidence type="ECO:0000256" key="1">
    <source>
        <dbReference type="SAM" id="Phobius"/>
    </source>
</evidence>
<comment type="caution">
    <text evidence="3">The sequence shown here is derived from an EMBL/GenBank/DDBJ whole genome shotgun (WGS) entry which is preliminary data.</text>
</comment>
<dbReference type="Pfam" id="PF02470">
    <property type="entry name" value="MlaD"/>
    <property type="match status" value="1"/>
</dbReference>
<evidence type="ECO:0000313" key="4">
    <source>
        <dbReference type="Proteomes" id="UP000490922"/>
    </source>
</evidence>
<dbReference type="RefSeq" id="WP_151105769.1">
    <property type="nucleotide sequence ID" value="NZ_WAEM01000001.1"/>
</dbReference>
<accession>A0A7J5AJ20</accession>
<dbReference type="InterPro" id="IPR052336">
    <property type="entry name" value="MlaD_Phospholipid_Transporter"/>
</dbReference>
<evidence type="ECO:0000313" key="3">
    <source>
        <dbReference type="EMBL" id="KAB1157576.1"/>
    </source>
</evidence>
<keyword evidence="4" id="KW-1185">Reference proteome</keyword>
<dbReference type="PANTHER" id="PTHR33371:SF4">
    <property type="entry name" value="INTERMEMBRANE PHOSPHOLIPID TRANSPORT SYSTEM BINDING PROTEIN MLAD"/>
    <property type="match status" value="1"/>
</dbReference>
<keyword evidence="1" id="KW-0812">Transmembrane</keyword>
<dbReference type="InterPro" id="IPR003399">
    <property type="entry name" value="Mce/MlaD"/>
</dbReference>
<evidence type="ECO:0000259" key="2">
    <source>
        <dbReference type="Pfam" id="PF02470"/>
    </source>
</evidence>
<gene>
    <name evidence="3" type="ORF">F6464_00375</name>
</gene>